<name>A0ABT3GCW3_9BACT</name>
<dbReference type="Gene3D" id="3.20.20.80">
    <property type="entry name" value="Glycosidases"/>
    <property type="match status" value="1"/>
</dbReference>
<sequence>MKLPALPLRLLLGLLAVASLLADVVVPPGGSDLAGESALKVHADPGHATVSQLEGGGWKIDVNRPDEARAFLAQVSLDCPAAALEPGETVLALIKGRAPAGSASIEAKLQLGGPPYTMAAPTTALELGTDLKEVPVVFRVTAAIEKGRGSLTLLCAGKLQTVEIASIRVFHYPAGTDTSGFPRIRRTYAGREADAPWRKAALDRIEKHRKADFSVRVRGADGEPLSNAKVTLTLRRHEFGFGAAVTAELMTAETEDARKYRELVDRLFSRVVFENDLKDFGWETGAAGKEEHKQRLDQAFGWLGRRKISVRGHYLMQVAVPPNLAEVTDSEAIRRHFLDTAQERIDFARDRVCEWDVINHPVAWSGADLLSKRPGLEKLDREIYGLAQRATSLPFFVNEDQIFRPGRQADETFAYLEALKRDGFRVDGLGNQAHFDESFLPSPEQLLAVTDRFAALAPRQAITEFDIVTQDDEELAADYTRDALIACFSHPAYTGFLLWGFWEGSHWKPEAASWNRDWSIRKRGEVLEEWLGRRWTTQVTLTTGKGGLLRWRGFPGHYQLEMGDKQQEFSVSKAIPAATVQMP</sequence>
<feature type="chain" id="PRO_5045917021" description="endo-1,4-beta-xylanase" evidence="10">
    <location>
        <begin position="23"/>
        <end position="583"/>
    </location>
</feature>
<evidence type="ECO:0000256" key="4">
    <source>
        <dbReference type="ARBA" id="ARBA00022651"/>
    </source>
</evidence>
<dbReference type="PANTHER" id="PTHR31490">
    <property type="entry name" value="GLYCOSYL HYDROLASE"/>
    <property type="match status" value="1"/>
</dbReference>
<evidence type="ECO:0000259" key="11">
    <source>
        <dbReference type="Pfam" id="PF00331"/>
    </source>
</evidence>
<evidence type="ECO:0000256" key="10">
    <source>
        <dbReference type="SAM" id="SignalP"/>
    </source>
</evidence>
<dbReference type="Proteomes" id="UP001320876">
    <property type="component" value="Unassembled WGS sequence"/>
</dbReference>
<feature type="domain" description="GH10" evidence="11">
    <location>
        <begin position="239"/>
        <end position="511"/>
    </location>
</feature>
<gene>
    <name evidence="12" type="ORF">OKA05_02445</name>
</gene>
<dbReference type="InterPro" id="IPR001000">
    <property type="entry name" value="GH10_dom"/>
</dbReference>
<evidence type="ECO:0000256" key="9">
    <source>
        <dbReference type="ARBA" id="ARBA00023326"/>
    </source>
</evidence>
<comment type="catalytic activity">
    <reaction evidence="1">
        <text>Endohydrolysis of (1-&gt;4)-beta-D-xylosidic linkages in xylans.</text>
        <dbReference type="EC" id="3.2.1.8"/>
    </reaction>
</comment>
<feature type="signal peptide" evidence="10">
    <location>
        <begin position="1"/>
        <end position="22"/>
    </location>
</feature>
<evidence type="ECO:0000256" key="3">
    <source>
        <dbReference type="ARBA" id="ARBA00012590"/>
    </source>
</evidence>
<organism evidence="12 13">
    <name type="scientific">Luteolibacter arcticus</name>
    <dbReference type="NCBI Taxonomy" id="1581411"/>
    <lineage>
        <taxon>Bacteria</taxon>
        <taxon>Pseudomonadati</taxon>
        <taxon>Verrucomicrobiota</taxon>
        <taxon>Verrucomicrobiia</taxon>
        <taxon>Verrucomicrobiales</taxon>
        <taxon>Verrucomicrobiaceae</taxon>
        <taxon>Luteolibacter</taxon>
    </lineage>
</organism>
<evidence type="ECO:0000313" key="13">
    <source>
        <dbReference type="Proteomes" id="UP001320876"/>
    </source>
</evidence>
<dbReference type="SUPFAM" id="SSF51445">
    <property type="entry name" value="(Trans)glycosidases"/>
    <property type="match status" value="1"/>
</dbReference>
<keyword evidence="9" id="KW-0624">Polysaccharide degradation</keyword>
<protein>
    <recommendedName>
        <fullName evidence="3">endo-1,4-beta-xylanase</fullName>
        <ecNumber evidence="3">3.2.1.8</ecNumber>
    </recommendedName>
</protein>
<comment type="caution">
    <text evidence="12">The sequence shown here is derived from an EMBL/GenBank/DDBJ whole genome shotgun (WGS) entry which is preliminary data.</text>
</comment>
<evidence type="ECO:0000256" key="8">
    <source>
        <dbReference type="ARBA" id="ARBA00023295"/>
    </source>
</evidence>
<dbReference type="InterPro" id="IPR044846">
    <property type="entry name" value="GH10"/>
</dbReference>
<comment type="similarity">
    <text evidence="2">Belongs to the glycosyl hydrolase 10 (cellulase F) family.</text>
</comment>
<evidence type="ECO:0000256" key="1">
    <source>
        <dbReference type="ARBA" id="ARBA00000681"/>
    </source>
</evidence>
<evidence type="ECO:0000256" key="2">
    <source>
        <dbReference type="ARBA" id="ARBA00007495"/>
    </source>
</evidence>
<proteinExistence type="inferred from homology"/>
<dbReference type="EMBL" id="JAPDDT010000001">
    <property type="protein sequence ID" value="MCW1921394.1"/>
    <property type="molecule type" value="Genomic_DNA"/>
</dbReference>
<dbReference type="RefSeq" id="WP_264485503.1">
    <property type="nucleotide sequence ID" value="NZ_JAPDDT010000001.1"/>
</dbReference>
<dbReference type="EC" id="3.2.1.8" evidence="3"/>
<reference evidence="12 13" key="1">
    <citation type="submission" date="2022-10" db="EMBL/GenBank/DDBJ databases">
        <title>Luteolibacter arcticus strain CCTCC AB 2014275, whole genome shotgun sequencing project.</title>
        <authorList>
            <person name="Zhao G."/>
            <person name="Shen L."/>
        </authorList>
    </citation>
    <scope>NUCLEOTIDE SEQUENCE [LARGE SCALE GENOMIC DNA]</scope>
    <source>
        <strain evidence="12 13">CCTCC AB 2014275</strain>
    </source>
</reference>
<dbReference type="InterPro" id="IPR017853">
    <property type="entry name" value="GH"/>
</dbReference>
<evidence type="ECO:0000256" key="5">
    <source>
        <dbReference type="ARBA" id="ARBA00022729"/>
    </source>
</evidence>
<dbReference type="Pfam" id="PF00331">
    <property type="entry name" value="Glyco_hydro_10"/>
    <property type="match status" value="1"/>
</dbReference>
<keyword evidence="8" id="KW-0326">Glycosidase</keyword>
<evidence type="ECO:0000256" key="6">
    <source>
        <dbReference type="ARBA" id="ARBA00022801"/>
    </source>
</evidence>
<keyword evidence="7" id="KW-0119">Carbohydrate metabolism</keyword>
<accession>A0ABT3GCW3</accession>
<keyword evidence="6" id="KW-0378">Hydrolase</keyword>
<dbReference type="PANTHER" id="PTHR31490:SF88">
    <property type="entry name" value="BETA-XYLANASE"/>
    <property type="match status" value="1"/>
</dbReference>
<keyword evidence="13" id="KW-1185">Reference proteome</keyword>
<evidence type="ECO:0000256" key="7">
    <source>
        <dbReference type="ARBA" id="ARBA00023277"/>
    </source>
</evidence>
<keyword evidence="4" id="KW-0858">Xylan degradation</keyword>
<evidence type="ECO:0000313" key="12">
    <source>
        <dbReference type="EMBL" id="MCW1921394.1"/>
    </source>
</evidence>
<keyword evidence="5 10" id="KW-0732">Signal</keyword>